<dbReference type="AlphaFoldDB" id="A0A4U3L0H5"/>
<evidence type="ECO:0000313" key="2">
    <source>
        <dbReference type="Proteomes" id="UP000305848"/>
    </source>
</evidence>
<accession>A0A4U3L0H5</accession>
<dbReference type="RefSeq" id="WP_137262209.1">
    <property type="nucleotide sequence ID" value="NZ_SZQL01000010.1"/>
</dbReference>
<protein>
    <submittedName>
        <fullName evidence="1">Uncharacterized protein</fullName>
    </submittedName>
</protein>
<evidence type="ECO:0000313" key="1">
    <source>
        <dbReference type="EMBL" id="TKK67644.1"/>
    </source>
</evidence>
<dbReference type="OrthoDB" id="1491548at2"/>
<organism evidence="1 2">
    <name type="scientific">Ilyomonas limi</name>
    <dbReference type="NCBI Taxonomy" id="2575867"/>
    <lineage>
        <taxon>Bacteria</taxon>
        <taxon>Pseudomonadati</taxon>
        <taxon>Bacteroidota</taxon>
        <taxon>Chitinophagia</taxon>
        <taxon>Chitinophagales</taxon>
        <taxon>Chitinophagaceae</taxon>
        <taxon>Ilyomonas</taxon>
    </lineage>
</organism>
<sequence>MNTKLFHAYLNAKQKFIQYDGVLGVDYGSKISGGTVTNREAIIVFVERKLTSESAKGDQLISQLFEGFVTDVRMPKLNMTETEKFNPNKPPDNNEDKCLFDYNWIDFGKIHALNLICYRQRNKNVKGIGDLEDVPTVQTLN</sequence>
<dbReference type="Proteomes" id="UP000305848">
    <property type="component" value="Unassembled WGS sequence"/>
</dbReference>
<reference evidence="1 2" key="1">
    <citation type="submission" date="2019-05" db="EMBL/GenBank/DDBJ databases">
        <title>Panacibacter sp. strain 17mud1-8 Genome sequencing and assembly.</title>
        <authorList>
            <person name="Chhetri G."/>
        </authorList>
    </citation>
    <scope>NUCLEOTIDE SEQUENCE [LARGE SCALE GENOMIC DNA]</scope>
    <source>
        <strain evidence="1 2">17mud1-8</strain>
    </source>
</reference>
<proteinExistence type="predicted"/>
<gene>
    <name evidence="1" type="ORF">FC093_12885</name>
</gene>
<keyword evidence="2" id="KW-1185">Reference proteome</keyword>
<dbReference type="EMBL" id="SZQL01000010">
    <property type="protein sequence ID" value="TKK67644.1"/>
    <property type="molecule type" value="Genomic_DNA"/>
</dbReference>
<name>A0A4U3L0H5_9BACT</name>
<comment type="caution">
    <text evidence="1">The sequence shown here is derived from an EMBL/GenBank/DDBJ whole genome shotgun (WGS) entry which is preliminary data.</text>
</comment>